<dbReference type="SUPFAM" id="SSF53613">
    <property type="entry name" value="Ribokinase-like"/>
    <property type="match status" value="1"/>
</dbReference>
<sequence length="781" mass="82838">MPARLMPQGPRSCLLPATKLLRRSHLGRALPSCSARSITIPTNFVRITDEVSHAIKHNKPVVALESTIYTHGALGKQLSQEHDDLVRSRGGVPAIIGIVHGVPTVGVSLHQLRAMIEDESTVKVSRRDIAYLAGMGLTGRKMHGGTTIAATMLLAKLAGIRVFGTGGLGGVHRDGQNSMDISADLTELGRTRVAVVCSGCKGFLDIERTLEYLETQGCLVATFADGRTGAVNFPAFWARDSGTASPCVVESTQEAAAMILAQERLGIESGMLFANPVPSQHAVPSNDMASAIDQAVQEAAMQGFSGNRNTPFVLSRLRQLLGDKVVNANKALAAANIVRATDIAIDLSRLLSQSSVTLPNSSSARVSEQAATTCDESKVHGSSNVHVLVAGAVALDLSCDYASTGPDAIQPQPHTSNPAHISQSVGGVGHNVALAAHLSSSQVRVELCSLVGNDVAATTVLSSMQAAGLSTRNVHRLDQASNPGSRTAQYVSVNDGAKNMVLAMADMDIFTKHSSSMDCDSVMAATRPKWLVVDANWSATHIRSWVRAAKAHNVKVAFEPVSVEKSKRLFCPLPNDMSPLSLFPQPSVHLASPNTYELAAMNGAARENDYLESDAWFGIIDSLGIRGARDKFVRLTSADITDAGIPVQSVQLLPYIPTLVTKLGAKGVLVTALLEPGHALLRDSDAKRFILARARNGAVGGVYMRLFPALELKGEAVSVNGAGDSLLGVLISGLAQGHSVERMIDIAQKGAVLSLMCREPVSPRMVELDEEISRLRSRVMM</sequence>
<dbReference type="Pfam" id="PF00294">
    <property type="entry name" value="PfkB"/>
    <property type="match status" value="2"/>
</dbReference>
<feature type="domain" description="Carbohydrate kinase PfkB" evidence="6">
    <location>
        <begin position="712"/>
        <end position="758"/>
    </location>
</feature>
<comment type="caution">
    <text evidence="7">The sequence shown here is derived from an EMBL/GenBank/DDBJ whole genome shotgun (WGS) entry which is preliminary data.</text>
</comment>
<reference evidence="7 8" key="1">
    <citation type="submission" date="2017-06" db="EMBL/GenBank/DDBJ databases">
        <title>Ant-infecting Ophiocordyceps genomes reveal a high diversity of potential behavioral manipulation genes and a possible major role for enterotoxins.</title>
        <authorList>
            <person name="De Bekker C."/>
            <person name="Evans H.C."/>
            <person name="Brachmann A."/>
            <person name="Hughes D.P."/>
        </authorList>
    </citation>
    <scope>NUCLEOTIDE SEQUENCE [LARGE SCALE GENOMIC DNA]</scope>
    <source>
        <strain evidence="7 8">Map64</strain>
    </source>
</reference>
<evidence type="ECO:0000313" key="7">
    <source>
        <dbReference type="EMBL" id="PHH60080.1"/>
    </source>
</evidence>
<dbReference type="InterPro" id="IPR022830">
    <property type="entry name" value="Indigdn_synthA-like"/>
</dbReference>
<dbReference type="SUPFAM" id="SSF110581">
    <property type="entry name" value="Indigoidine synthase A-like"/>
    <property type="match status" value="1"/>
</dbReference>
<dbReference type="Gene3D" id="3.40.1790.10">
    <property type="entry name" value="Indigoidine synthase domain"/>
    <property type="match status" value="1"/>
</dbReference>
<feature type="domain" description="Carbohydrate kinase PfkB" evidence="6">
    <location>
        <begin position="393"/>
        <end position="612"/>
    </location>
</feature>
<dbReference type="PANTHER" id="PTHR42909">
    <property type="entry name" value="ZGC:136858"/>
    <property type="match status" value="1"/>
</dbReference>
<evidence type="ECO:0000256" key="1">
    <source>
        <dbReference type="ARBA" id="ARBA00022723"/>
    </source>
</evidence>
<evidence type="ECO:0000259" key="6">
    <source>
        <dbReference type="Pfam" id="PF00294"/>
    </source>
</evidence>
<keyword evidence="4" id="KW-0456">Lyase</keyword>
<dbReference type="AlphaFoldDB" id="A0A2C5XY85"/>
<dbReference type="GO" id="GO:0005737">
    <property type="term" value="C:cytoplasm"/>
    <property type="evidence" value="ECO:0007669"/>
    <property type="project" value="TreeGrafter"/>
</dbReference>
<dbReference type="CDD" id="cd01941">
    <property type="entry name" value="YeiC_kinase_like"/>
    <property type="match status" value="1"/>
</dbReference>
<evidence type="ECO:0000256" key="5">
    <source>
        <dbReference type="ARBA" id="ARBA00023295"/>
    </source>
</evidence>
<keyword evidence="2" id="KW-0378">Hydrolase</keyword>
<organism evidence="7 8">
    <name type="scientific">Ophiocordyceps australis</name>
    <dbReference type="NCBI Taxonomy" id="1399860"/>
    <lineage>
        <taxon>Eukaryota</taxon>
        <taxon>Fungi</taxon>
        <taxon>Dikarya</taxon>
        <taxon>Ascomycota</taxon>
        <taxon>Pezizomycotina</taxon>
        <taxon>Sordariomycetes</taxon>
        <taxon>Hypocreomycetidae</taxon>
        <taxon>Hypocreales</taxon>
        <taxon>Ophiocordycipitaceae</taxon>
        <taxon>Ophiocordyceps</taxon>
    </lineage>
</organism>
<dbReference type="InterPro" id="IPR007342">
    <property type="entry name" value="PsuG"/>
</dbReference>
<dbReference type="GO" id="GO:0016798">
    <property type="term" value="F:hydrolase activity, acting on glycosyl bonds"/>
    <property type="evidence" value="ECO:0007669"/>
    <property type="project" value="UniProtKB-KW"/>
</dbReference>
<dbReference type="Gene3D" id="3.40.1190.20">
    <property type="match status" value="1"/>
</dbReference>
<dbReference type="OrthoDB" id="198885at2759"/>
<name>A0A2C5XY85_9HYPO</name>
<keyword evidence="8" id="KW-1185">Reference proteome</keyword>
<keyword evidence="5" id="KW-0326">Glycosidase</keyword>
<dbReference type="Proteomes" id="UP000226192">
    <property type="component" value="Unassembled WGS sequence"/>
</dbReference>
<proteinExistence type="predicted"/>
<dbReference type="EMBL" id="NJET01000164">
    <property type="protein sequence ID" value="PHH60080.1"/>
    <property type="molecule type" value="Genomic_DNA"/>
</dbReference>
<dbReference type="GO" id="GO:0046872">
    <property type="term" value="F:metal ion binding"/>
    <property type="evidence" value="ECO:0007669"/>
    <property type="project" value="UniProtKB-KW"/>
</dbReference>
<dbReference type="InterPro" id="IPR029056">
    <property type="entry name" value="Ribokinase-like"/>
</dbReference>
<keyword evidence="1" id="KW-0479">Metal-binding</keyword>
<dbReference type="Pfam" id="PF04227">
    <property type="entry name" value="Indigoidine_A"/>
    <property type="match status" value="1"/>
</dbReference>
<accession>A0A2C5XY85</accession>
<protein>
    <recommendedName>
        <fullName evidence="6">Carbohydrate kinase PfkB domain-containing protein</fullName>
    </recommendedName>
</protein>
<keyword evidence="3" id="KW-0464">Manganese</keyword>
<gene>
    <name evidence="7" type="ORF">CDD81_2124</name>
</gene>
<evidence type="ECO:0000313" key="8">
    <source>
        <dbReference type="Proteomes" id="UP000226192"/>
    </source>
</evidence>
<evidence type="ECO:0000256" key="4">
    <source>
        <dbReference type="ARBA" id="ARBA00023239"/>
    </source>
</evidence>
<dbReference type="GO" id="GO:0004730">
    <property type="term" value="F:pseudouridylate synthase activity"/>
    <property type="evidence" value="ECO:0007669"/>
    <property type="project" value="InterPro"/>
</dbReference>
<dbReference type="PANTHER" id="PTHR42909:SF1">
    <property type="entry name" value="CARBOHYDRATE KINASE PFKB DOMAIN-CONTAINING PROTEIN"/>
    <property type="match status" value="1"/>
</dbReference>
<evidence type="ECO:0000256" key="3">
    <source>
        <dbReference type="ARBA" id="ARBA00023211"/>
    </source>
</evidence>
<dbReference type="InterPro" id="IPR011611">
    <property type="entry name" value="PfkB_dom"/>
</dbReference>
<dbReference type="STRING" id="1399860.A0A2C5XY85"/>
<evidence type="ECO:0000256" key="2">
    <source>
        <dbReference type="ARBA" id="ARBA00022801"/>
    </source>
</evidence>